<dbReference type="Gene3D" id="3.40.30.10">
    <property type="entry name" value="Glutaredoxin"/>
    <property type="match status" value="1"/>
</dbReference>
<organism evidence="1 2">
    <name type="scientific">Paracoccus aminophilus JCM 7686</name>
    <dbReference type="NCBI Taxonomy" id="1367847"/>
    <lineage>
        <taxon>Bacteria</taxon>
        <taxon>Pseudomonadati</taxon>
        <taxon>Pseudomonadota</taxon>
        <taxon>Alphaproteobacteria</taxon>
        <taxon>Rhodobacterales</taxon>
        <taxon>Paracoccaceae</taxon>
        <taxon>Paracoccus</taxon>
    </lineage>
</organism>
<name>S5YST1_PARAH</name>
<dbReference type="Proteomes" id="UP000015480">
    <property type="component" value="Chromosome"/>
</dbReference>
<proteinExistence type="predicted"/>
<dbReference type="Pfam" id="PF07845">
    <property type="entry name" value="DUF1636"/>
    <property type="match status" value="1"/>
</dbReference>
<dbReference type="PATRIC" id="fig|1367847.3.peg.1155"/>
<dbReference type="KEGG" id="pami:JCM7686_1187"/>
<dbReference type="EMBL" id="CP006650">
    <property type="protein sequence ID" value="AGT08296.1"/>
    <property type="molecule type" value="Genomic_DNA"/>
</dbReference>
<evidence type="ECO:0000313" key="2">
    <source>
        <dbReference type="Proteomes" id="UP000015480"/>
    </source>
</evidence>
<dbReference type="eggNOG" id="COG5469">
    <property type="taxonomic scope" value="Bacteria"/>
</dbReference>
<keyword evidence="2" id="KW-1185">Reference proteome</keyword>
<protein>
    <recommendedName>
        <fullName evidence="3">Metal-binding protein</fullName>
    </recommendedName>
</protein>
<dbReference type="AlphaFoldDB" id="S5YST1"/>
<evidence type="ECO:0008006" key="3">
    <source>
        <dbReference type="Google" id="ProtNLM"/>
    </source>
</evidence>
<dbReference type="InterPro" id="IPR012863">
    <property type="entry name" value="DUF1636"/>
</dbReference>
<dbReference type="SUPFAM" id="SSF52833">
    <property type="entry name" value="Thioredoxin-like"/>
    <property type="match status" value="1"/>
</dbReference>
<dbReference type="HOGENOM" id="CLU_125446_0_0_5"/>
<accession>S5YST1</accession>
<dbReference type="STRING" id="1367847.JCM7686_1187"/>
<dbReference type="CDD" id="cd02980">
    <property type="entry name" value="TRX_Fd_family"/>
    <property type="match status" value="1"/>
</dbReference>
<gene>
    <name evidence="1" type="ORF">JCM7686_1187</name>
</gene>
<evidence type="ECO:0000313" key="1">
    <source>
        <dbReference type="EMBL" id="AGT08296.1"/>
    </source>
</evidence>
<dbReference type="InterPro" id="IPR036249">
    <property type="entry name" value="Thioredoxin-like_sf"/>
</dbReference>
<reference evidence="1 2" key="1">
    <citation type="journal article" date="2014" name="BMC Genomics">
        <title>Architecture and functions of a multipartite genome of the methylotrophic bacterium Paracoccus aminophilus JCM 7686, containing primary and secondary chromids.</title>
        <authorList>
            <person name="Dziewit L."/>
            <person name="Czarnecki J."/>
            <person name="Wibberg D."/>
            <person name="Radlinska M."/>
            <person name="Mrozek P."/>
            <person name="Szymczak M."/>
            <person name="Schluter A."/>
            <person name="Puhler A."/>
            <person name="Bartosik D."/>
        </authorList>
    </citation>
    <scope>NUCLEOTIDE SEQUENCE [LARGE SCALE GENOMIC DNA]</scope>
    <source>
        <strain evidence="1">JCM 7686</strain>
    </source>
</reference>
<sequence>MVWPRLPAALVPSARSERPRMEATLYICQTCRMGAPVPDDGIVPGERLLSAIQAEALPQGIRIEPVACLSACSKGCAVALGRPGSWTYVQGGITPEDAAEVLTMARQYAESAEGVVPWRERSALFRKNTIARIPPFALTKDTL</sequence>